<dbReference type="AlphaFoldDB" id="A0A1K1LXB7"/>
<dbReference type="Proteomes" id="UP000183788">
    <property type="component" value="Unassembled WGS sequence"/>
</dbReference>
<dbReference type="InterPro" id="IPR036291">
    <property type="entry name" value="NAD(P)-bd_dom_sf"/>
</dbReference>
<reference evidence="2 4" key="2">
    <citation type="submission" date="2023-11" db="EMBL/GenBank/DDBJ databases">
        <title>MicrobeMod: A computational toolkit for identifying prokaryotic methylation and restriction-modification with nanopore sequencing.</title>
        <authorList>
            <person name="Crits-Christoph A."/>
            <person name="Kang S.C."/>
            <person name="Lee H."/>
            <person name="Ostrov N."/>
        </authorList>
    </citation>
    <scope>NUCLEOTIDE SEQUENCE [LARGE SCALE GENOMIC DNA]</scope>
    <source>
        <strain evidence="2 4">ATCC 23090</strain>
    </source>
</reference>
<proteinExistence type="predicted"/>
<evidence type="ECO:0008006" key="5">
    <source>
        <dbReference type="Google" id="ProtNLM"/>
    </source>
</evidence>
<dbReference type="EMBL" id="FPIZ01000001">
    <property type="protein sequence ID" value="SFW15569.1"/>
    <property type="molecule type" value="Genomic_DNA"/>
</dbReference>
<reference evidence="1 3" key="1">
    <citation type="submission" date="2016-11" db="EMBL/GenBank/DDBJ databases">
        <authorList>
            <person name="Jaros S."/>
            <person name="Januszkiewicz K."/>
            <person name="Wedrychowicz H."/>
        </authorList>
    </citation>
    <scope>NUCLEOTIDE SEQUENCE [LARGE SCALE GENOMIC DNA]</scope>
    <source>
        <strain evidence="1 3">DSM 784</strain>
    </source>
</reference>
<evidence type="ECO:0000313" key="4">
    <source>
        <dbReference type="Proteomes" id="UP001326715"/>
    </source>
</evidence>
<dbReference type="SUPFAM" id="SSF51735">
    <property type="entry name" value="NAD(P)-binding Rossmann-fold domains"/>
    <property type="match status" value="1"/>
</dbReference>
<keyword evidence="4" id="KW-1185">Reference proteome</keyword>
<sequence length="40" mass="4062">MKDQVIFVTGGGKGMGEAVSLMAAERGAKVCVANTPPINI</sequence>
<evidence type="ECO:0000313" key="3">
    <source>
        <dbReference type="Proteomes" id="UP000183788"/>
    </source>
</evidence>
<accession>A0A1K1LXB7</accession>
<evidence type="ECO:0000313" key="1">
    <source>
        <dbReference type="EMBL" id="SFW15569.1"/>
    </source>
</evidence>
<dbReference type="RefSeq" id="WP_262487746.1">
    <property type="nucleotide sequence ID" value="NZ_CBHWAX010000172.1"/>
</dbReference>
<evidence type="ECO:0000313" key="2">
    <source>
        <dbReference type="EMBL" id="WQG89612.1"/>
    </source>
</evidence>
<dbReference type="Gene3D" id="3.40.50.720">
    <property type="entry name" value="NAD(P)-binding Rossmann-like Domain"/>
    <property type="match status" value="1"/>
</dbReference>
<dbReference type="STRING" id="1004.SAMN05661012_00302"/>
<protein>
    <recommendedName>
        <fullName evidence="5">Short chain dehydrogenase</fullName>
    </recommendedName>
</protein>
<dbReference type="Proteomes" id="UP001326715">
    <property type="component" value="Chromosome"/>
</dbReference>
<gene>
    <name evidence="1" type="ORF">SAMN05661012_00302</name>
    <name evidence="2" type="ORF">SR876_32275</name>
</gene>
<organism evidence="1 3">
    <name type="scientific">Chitinophaga sancti</name>
    <dbReference type="NCBI Taxonomy" id="1004"/>
    <lineage>
        <taxon>Bacteria</taxon>
        <taxon>Pseudomonadati</taxon>
        <taxon>Bacteroidota</taxon>
        <taxon>Chitinophagia</taxon>
        <taxon>Chitinophagales</taxon>
        <taxon>Chitinophagaceae</taxon>
        <taxon>Chitinophaga</taxon>
    </lineage>
</organism>
<dbReference type="EMBL" id="CP140154">
    <property type="protein sequence ID" value="WQG89612.1"/>
    <property type="molecule type" value="Genomic_DNA"/>
</dbReference>
<name>A0A1K1LXB7_9BACT</name>